<dbReference type="InterPro" id="IPR003165">
    <property type="entry name" value="Piwi"/>
</dbReference>
<feature type="domain" description="PAZ" evidence="2">
    <location>
        <begin position="903"/>
        <end position="1011"/>
    </location>
</feature>
<evidence type="ECO:0000259" key="2">
    <source>
        <dbReference type="PROSITE" id="PS50821"/>
    </source>
</evidence>
<dbReference type="Pfam" id="PF02170">
    <property type="entry name" value="PAZ"/>
    <property type="match status" value="1"/>
</dbReference>
<dbReference type="SUPFAM" id="SSF53098">
    <property type="entry name" value="Ribonuclease H-like"/>
    <property type="match status" value="1"/>
</dbReference>
<dbReference type="PANTHER" id="PTHR22891">
    <property type="entry name" value="EUKARYOTIC TRANSLATION INITIATION FACTOR 2C"/>
    <property type="match status" value="1"/>
</dbReference>
<organism evidence="4 5">
    <name type="scientific">Durusdinium trenchii</name>
    <dbReference type="NCBI Taxonomy" id="1381693"/>
    <lineage>
        <taxon>Eukaryota</taxon>
        <taxon>Sar</taxon>
        <taxon>Alveolata</taxon>
        <taxon>Dinophyceae</taxon>
        <taxon>Suessiales</taxon>
        <taxon>Symbiodiniaceae</taxon>
        <taxon>Durusdinium</taxon>
    </lineage>
</organism>
<evidence type="ECO:0000256" key="1">
    <source>
        <dbReference type="SAM" id="SignalP"/>
    </source>
</evidence>
<feature type="chain" id="PRO_5046335004" evidence="1">
    <location>
        <begin position="21"/>
        <end position="1528"/>
    </location>
</feature>
<evidence type="ECO:0000313" key="4">
    <source>
        <dbReference type="EMBL" id="CAK9089657.1"/>
    </source>
</evidence>
<keyword evidence="5" id="KW-1185">Reference proteome</keyword>
<dbReference type="Proteomes" id="UP001642464">
    <property type="component" value="Unassembled WGS sequence"/>
</dbReference>
<dbReference type="InterPro" id="IPR012337">
    <property type="entry name" value="RNaseH-like_sf"/>
</dbReference>
<dbReference type="SMART" id="SM00950">
    <property type="entry name" value="Piwi"/>
    <property type="match status" value="1"/>
</dbReference>
<dbReference type="InterPro" id="IPR003100">
    <property type="entry name" value="PAZ_dom"/>
</dbReference>
<comment type="caution">
    <text evidence="4">The sequence shown here is derived from an EMBL/GenBank/DDBJ whole genome shotgun (WGS) entry which is preliminary data.</text>
</comment>
<feature type="signal peptide" evidence="1">
    <location>
        <begin position="1"/>
        <end position="20"/>
    </location>
</feature>
<dbReference type="EMBL" id="CAXAMM010039873">
    <property type="protein sequence ID" value="CAK9089657.1"/>
    <property type="molecule type" value="Genomic_DNA"/>
</dbReference>
<dbReference type="Gene3D" id="2.170.260.10">
    <property type="entry name" value="paz domain"/>
    <property type="match status" value="1"/>
</dbReference>
<keyword evidence="1" id="KW-0732">Signal</keyword>
<sequence length="1528" mass="173464">MRASWTWMAILESAAEGLSATSAQACCELCYEKASCLAASYRSSTEECLLGGARYPGGSADRADVLACSPRKAACDLKEGADYIAARGSTVKDVHSTEQCCALCATWEDCKVGIWDSHWHECYLKAGFVSERQSSNPIVACVARGKIEAPEVSASPGKIGATVWAPCYGRNASRPVLLDGAETLIDMGSRLIKIALFRPAWNYAVNSEWPSDESFPTLKSVAVHEHFRHLWEMDFDTYVLVAYSTAGGRSAGNMAAGYWVQGITEEQEAEEELQFYEAAAFFLETYPHKTFVFTNCEGDWEIRGGLGVQRAPHEAAFASMARWLQARQAGVTRARQRHRMPGAAGNVYLAGEVNLVAESLFEGKPNVVNRVLPFVQLDMVSYSSYDTQQDLREFEAALRYLASQHNRSAWSPNGMSALMLGEFGLPQSKMTLPDITYILGNVINSALAMGVSYILFWETFCNECLPGPGCGADGRCREKVPVTEVDRLNGFWLVWPDGTKAWPWRYLHQKLHEAPESELWALRREREDETGALYGRSTLALLGSAAVAVASIFRYCRVHRRIQFVEAKDVHLRINIFHCCFYDAEADQPMLPREETELKRNIFEVPRRLKHQQAIEDALGVTTLEFGGDCAAGLCHEKQPPGPSELSIEDLVIDDLDRYEVQLDKDWLPCVVRAANNDEILLDLYSPGSFFCENLGHWGPKTATLSQLRFRQWEVCRGEVLRIPERQVMTLRQGQHLWIQSRGPGNDEPAGRLEMSEGSSLRCLGGTVENEGVLMCIIAVPSQHGLRRYKLEIESTKTVLVDCVKGIPELPAEERSVALQCFTWIFERAYRQMQLRTLGGRGWYLADEGRALSLGSDLSLSPRVFLYKGFVATTAYVSAGPCLKVDISVRLIQSQTALARLNFFRDLLFRHHKEHGLPVPTKAEMDAFLQKRMAGRTCMSRHNQIHYRIQKVCIDMDPLATFPFEEGEITYLEYFQRRHGLTLQKKQPMLYCPFRTKQQVYLPAEIAFLTGLDEEWRRDKDFSWELWQSLRHTPQEHWRLQERLMKGLDQPDHGRALREWGVKVASTPMKVNFGELPQEPVYFSPLAEEHFRELRLPPSDLEVPSWPDGFEQRPWPEIWTRPGEKIALDRWLIFVAVNEQDLVEEFIEEIEPMVGELLDAGKDLRISRPTVVAVSATSANAWVKKLAAYQPPWEKELTDFVLVALPQVRRRDQYYYLLKNLLTFHWDHCCPSQMILSSTLQRDTQRCQVWRCILQQILVKKGAFLWVINPLPYLGRTMMVVGLDTAKAGKDAPLLVALSASCNVYFTSYFSTWRIMSEATASPAPLMEEALRHFLQKMRRLPDTVVIYRGGVSDSQQEVILEHEMHHPTEGILAAFDRLAEVEGQEPWRSKVSVAYIMVRRSMNIRFMTEEGDNLPSGSYIDEDVIPGLDADNPVRSDFYMISQTYVRGTARPTLYTVLYNTLNFSKMETMQLTYRLCGVYMTFAGKVSTPAPLKYVAKLLSLLSKCNYVPREPTGQLRLWRPNLFFV</sequence>
<dbReference type="InterPro" id="IPR036397">
    <property type="entry name" value="RNaseH_sf"/>
</dbReference>
<accession>A0ABP0QN67</accession>
<dbReference type="SUPFAM" id="SSF101690">
    <property type="entry name" value="PAZ domain"/>
    <property type="match status" value="1"/>
</dbReference>
<gene>
    <name evidence="4" type="ORF">SCF082_LOCUS42299</name>
</gene>
<protein>
    <submittedName>
        <fullName evidence="4">Piwi-like protein 4 (MAgo5)</fullName>
    </submittedName>
</protein>
<reference evidence="4 5" key="1">
    <citation type="submission" date="2024-02" db="EMBL/GenBank/DDBJ databases">
        <authorList>
            <person name="Chen Y."/>
            <person name="Shah S."/>
            <person name="Dougan E. K."/>
            <person name="Thang M."/>
            <person name="Chan C."/>
        </authorList>
    </citation>
    <scope>NUCLEOTIDE SEQUENCE [LARGE SCALE GENOMIC DNA]</scope>
</reference>
<dbReference type="PROSITE" id="PS50822">
    <property type="entry name" value="PIWI"/>
    <property type="match status" value="1"/>
</dbReference>
<proteinExistence type="predicted"/>
<name>A0ABP0QN67_9DINO</name>
<dbReference type="InterPro" id="IPR036085">
    <property type="entry name" value="PAZ_dom_sf"/>
</dbReference>
<dbReference type="Gene3D" id="3.50.4.10">
    <property type="entry name" value="Hepatocyte Growth Factor"/>
    <property type="match status" value="1"/>
</dbReference>
<evidence type="ECO:0000313" key="5">
    <source>
        <dbReference type="Proteomes" id="UP001642464"/>
    </source>
</evidence>
<dbReference type="Gene3D" id="3.30.420.10">
    <property type="entry name" value="Ribonuclease H-like superfamily/Ribonuclease H"/>
    <property type="match status" value="1"/>
</dbReference>
<dbReference type="Pfam" id="PF02171">
    <property type="entry name" value="Piwi"/>
    <property type="match status" value="1"/>
</dbReference>
<feature type="domain" description="Piwi" evidence="3">
    <location>
        <begin position="1231"/>
        <end position="1509"/>
    </location>
</feature>
<evidence type="ECO:0000259" key="3">
    <source>
        <dbReference type="PROSITE" id="PS50822"/>
    </source>
</evidence>
<dbReference type="PROSITE" id="PS50821">
    <property type="entry name" value="PAZ"/>
    <property type="match status" value="1"/>
</dbReference>
<dbReference type="SMART" id="SM00949">
    <property type="entry name" value="PAZ"/>
    <property type="match status" value="1"/>
</dbReference>
<dbReference type="Gene3D" id="3.40.50.2300">
    <property type="match status" value="1"/>
</dbReference>